<gene>
    <name evidence="1" type="ORF">K7432_000800</name>
</gene>
<accession>A0ABR2WAK5</accession>
<dbReference type="EMBL" id="JASJQH010006891">
    <property type="protein sequence ID" value="KAK9728768.1"/>
    <property type="molecule type" value="Genomic_DNA"/>
</dbReference>
<organism evidence="1 2">
    <name type="scientific">Basidiobolus ranarum</name>
    <dbReference type="NCBI Taxonomy" id="34480"/>
    <lineage>
        <taxon>Eukaryota</taxon>
        <taxon>Fungi</taxon>
        <taxon>Fungi incertae sedis</taxon>
        <taxon>Zoopagomycota</taxon>
        <taxon>Entomophthoromycotina</taxon>
        <taxon>Basidiobolomycetes</taxon>
        <taxon>Basidiobolales</taxon>
        <taxon>Basidiobolaceae</taxon>
        <taxon>Basidiobolus</taxon>
    </lineage>
</organism>
<evidence type="ECO:0000313" key="1">
    <source>
        <dbReference type="EMBL" id="KAK9728768.1"/>
    </source>
</evidence>
<reference evidence="1 2" key="1">
    <citation type="submission" date="2023-04" db="EMBL/GenBank/DDBJ databases">
        <title>Genome of Basidiobolus ranarum AG-B5.</title>
        <authorList>
            <person name="Stajich J.E."/>
            <person name="Carter-House D."/>
            <person name="Gryganskyi A."/>
        </authorList>
    </citation>
    <scope>NUCLEOTIDE SEQUENCE [LARGE SCALE GENOMIC DNA]</scope>
    <source>
        <strain evidence="1 2">AG-B5</strain>
    </source>
</reference>
<name>A0ABR2WAK5_9FUNG</name>
<dbReference type="Proteomes" id="UP001479436">
    <property type="component" value="Unassembled WGS sequence"/>
</dbReference>
<protein>
    <submittedName>
        <fullName evidence="1">Uncharacterized protein</fullName>
    </submittedName>
</protein>
<dbReference type="InterPro" id="IPR024368">
    <property type="entry name" value="Ecl1/2/3"/>
</dbReference>
<proteinExistence type="predicted"/>
<keyword evidence="2" id="KW-1185">Reference proteome</keyword>
<dbReference type="Pfam" id="PF12855">
    <property type="entry name" value="Ecl1"/>
    <property type="match status" value="1"/>
</dbReference>
<comment type="caution">
    <text evidence="1">The sequence shown here is derived from an EMBL/GenBank/DDBJ whole genome shotgun (WGS) entry which is preliminary data.</text>
</comment>
<sequence>MDSDWCTVCGKHVETPGQLYCNSVCRKKDQKSTYTHGPSPTHYSLVSLVEPFSNSLVGLRYHVNYHASKESSLKFESPFHLKLYKKSTAFRPVELHLFALHKKTPSIRSNGYLKGIVQ</sequence>
<evidence type="ECO:0000313" key="2">
    <source>
        <dbReference type="Proteomes" id="UP001479436"/>
    </source>
</evidence>